<dbReference type="AlphaFoldDB" id="A0A2H0LYC0"/>
<keyword evidence="1" id="KW-0812">Transmembrane</keyword>
<dbReference type="Gene3D" id="3.90.550.10">
    <property type="entry name" value="Spore Coat Polysaccharide Biosynthesis Protein SpsA, Chain A"/>
    <property type="match status" value="1"/>
</dbReference>
<dbReference type="SUPFAM" id="SSF53448">
    <property type="entry name" value="Nucleotide-diphospho-sugar transferases"/>
    <property type="match status" value="1"/>
</dbReference>
<protein>
    <recommendedName>
        <fullName evidence="2">Glycosyltransferase 2-like domain-containing protein</fullName>
    </recommendedName>
</protein>
<dbReference type="InterPro" id="IPR029044">
    <property type="entry name" value="Nucleotide-diphossugar_trans"/>
</dbReference>
<keyword evidence="1" id="KW-1133">Transmembrane helix</keyword>
<evidence type="ECO:0000313" key="3">
    <source>
        <dbReference type="EMBL" id="PIQ89377.1"/>
    </source>
</evidence>
<evidence type="ECO:0000256" key="1">
    <source>
        <dbReference type="SAM" id="Phobius"/>
    </source>
</evidence>
<feature type="domain" description="Glycosyltransferase 2-like" evidence="2">
    <location>
        <begin position="18"/>
        <end position="180"/>
    </location>
</feature>
<keyword evidence="1" id="KW-0472">Membrane</keyword>
<dbReference type="Proteomes" id="UP000229641">
    <property type="component" value="Unassembled WGS sequence"/>
</dbReference>
<dbReference type="Pfam" id="PF00535">
    <property type="entry name" value="Glycos_transf_2"/>
    <property type="match status" value="1"/>
</dbReference>
<name>A0A2H0LYC0_9BACT</name>
<dbReference type="PANTHER" id="PTHR43179:SF7">
    <property type="entry name" value="RHAMNOSYLTRANSFERASE WBBL"/>
    <property type="match status" value="1"/>
</dbReference>
<feature type="transmembrane region" description="Helical" evidence="1">
    <location>
        <begin position="329"/>
        <end position="349"/>
    </location>
</feature>
<evidence type="ECO:0000313" key="4">
    <source>
        <dbReference type="Proteomes" id="UP000229641"/>
    </source>
</evidence>
<dbReference type="EMBL" id="PCWA01000045">
    <property type="protein sequence ID" value="PIQ89377.1"/>
    <property type="molecule type" value="Genomic_DNA"/>
</dbReference>
<reference evidence="3 4" key="1">
    <citation type="submission" date="2017-09" db="EMBL/GenBank/DDBJ databases">
        <title>Depth-based differentiation of microbial function through sediment-hosted aquifers and enrichment of novel symbionts in the deep terrestrial subsurface.</title>
        <authorList>
            <person name="Probst A.J."/>
            <person name="Ladd B."/>
            <person name="Jarett J.K."/>
            <person name="Geller-Mcgrath D.E."/>
            <person name="Sieber C.M."/>
            <person name="Emerson J.B."/>
            <person name="Anantharaman K."/>
            <person name="Thomas B.C."/>
            <person name="Malmstrom R."/>
            <person name="Stieglmeier M."/>
            <person name="Klingl A."/>
            <person name="Woyke T."/>
            <person name="Ryan C.M."/>
            <person name="Banfield J.F."/>
        </authorList>
    </citation>
    <scope>NUCLEOTIDE SEQUENCE [LARGE SCALE GENOMIC DNA]</scope>
    <source>
        <strain evidence="3">CG11_big_fil_rev_8_21_14_0_20_42_13</strain>
    </source>
</reference>
<organism evidence="3 4">
    <name type="scientific">Candidatus Ghiorseimicrobium undicola</name>
    <dbReference type="NCBI Taxonomy" id="1974746"/>
    <lineage>
        <taxon>Bacteria</taxon>
        <taxon>Pseudomonadati</taxon>
        <taxon>Candidatus Omnitrophota</taxon>
        <taxon>Candidatus Ghiorseimicrobium</taxon>
    </lineage>
</organism>
<comment type="caution">
    <text evidence="3">The sequence shown here is derived from an EMBL/GenBank/DDBJ whole genome shotgun (WGS) entry which is preliminary data.</text>
</comment>
<dbReference type="CDD" id="cd04186">
    <property type="entry name" value="GT_2_like_c"/>
    <property type="match status" value="1"/>
</dbReference>
<proteinExistence type="predicted"/>
<dbReference type="PANTHER" id="PTHR43179">
    <property type="entry name" value="RHAMNOSYLTRANSFERASE WBBL"/>
    <property type="match status" value="1"/>
</dbReference>
<sequence length="375" mass="43486">MPDKNTTNKISNTAKCDIIILVWNELEATKDCISSILKNTETPYRLIIIDNASQPEARDYLAGLREKFKDLTIVRNEENLGYVKAVNQGIKLSSSEFVCLLNNDTIVCRGWLGEMLNIAVNNFQLGIINPSSNTLAQALPKKYTLEAYAESLNIFKGQWAELGQCSGFCMLIRREVINKIGLFDETYEVGYFEESDYCRRAQRAGYQFARAKAAYVYHIERASFKNLSDKEKIFNKNRKLFESRWGRSLRILCLISKPPKDIIDKDEMDQIIMNSAKDNHRVYVYIRKKLVSEFNLPEHSNILIFPFNDIFYPLASFLKIITKKHTKRFNLILIDGLIFYHILKWFAFIHKAKIMFSPHLERAIEASQKESFGKK</sequence>
<dbReference type="InterPro" id="IPR001173">
    <property type="entry name" value="Glyco_trans_2-like"/>
</dbReference>
<gene>
    <name evidence="3" type="ORF">COV72_03280</name>
</gene>
<accession>A0A2H0LYC0</accession>
<evidence type="ECO:0000259" key="2">
    <source>
        <dbReference type="Pfam" id="PF00535"/>
    </source>
</evidence>